<protein>
    <recommendedName>
        <fullName evidence="3">MobA protein</fullName>
    </recommendedName>
</protein>
<dbReference type="Proteomes" id="UP000035213">
    <property type="component" value="Chromosome"/>
</dbReference>
<dbReference type="PATRIC" id="fig|1324352.5.peg.136"/>
<evidence type="ECO:0000313" key="2">
    <source>
        <dbReference type="Proteomes" id="UP000035213"/>
    </source>
</evidence>
<name>A0A0G3LY78_CHRGL</name>
<dbReference type="Pfam" id="PF19514">
    <property type="entry name" value="MobC_2"/>
    <property type="match status" value="1"/>
</dbReference>
<dbReference type="OrthoDB" id="2042421at2"/>
<proteinExistence type="predicted"/>
<dbReference type="RefSeq" id="WP_053326734.1">
    <property type="nucleotide sequence ID" value="NZ_CP009928.1"/>
</dbReference>
<dbReference type="NCBIfam" id="NF041324">
    <property type="entry name" value="Bacteroid_MobA"/>
    <property type="match status" value="1"/>
</dbReference>
<dbReference type="AlphaFoldDB" id="A0A0G3LY78"/>
<dbReference type="EMBL" id="CP009928">
    <property type="protein sequence ID" value="AKK71340.1"/>
    <property type="molecule type" value="Genomic_DNA"/>
</dbReference>
<evidence type="ECO:0000313" key="1">
    <source>
        <dbReference type="EMBL" id="AKK71340.1"/>
    </source>
</evidence>
<dbReference type="STRING" id="1324352.OK18_00635"/>
<dbReference type="InterPro" id="IPR045788">
    <property type="entry name" value="MobC_2"/>
</dbReference>
<evidence type="ECO:0008006" key="3">
    <source>
        <dbReference type="Google" id="ProtNLM"/>
    </source>
</evidence>
<sequence>MSAAHKGGRKPKINKAIHRYVFRLTDEENARFLSLFDKSGLDNRAKFIVSLLFERRMNSVIIDQGTVEYCTKLSQLFSQFRAIGVNYNQVVKILHTHFGDKKTVFYIGKLEKHTLELAAICKEILILSKQFEAEYLLKKDNT</sequence>
<dbReference type="KEGG" id="cgn:OK18_00635"/>
<organism evidence="1 2">
    <name type="scientific">Chryseobacterium gallinarum</name>
    <dbReference type="NCBI Taxonomy" id="1324352"/>
    <lineage>
        <taxon>Bacteria</taxon>
        <taxon>Pseudomonadati</taxon>
        <taxon>Bacteroidota</taxon>
        <taxon>Flavobacteriia</taxon>
        <taxon>Flavobacteriales</taxon>
        <taxon>Weeksellaceae</taxon>
        <taxon>Chryseobacterium group</taxon>
        <taxon>Chryseobacterium</taxon>
    </lineage>
</organism>
<reference evidence="1 2" key="1">
    <citation type="submission" date="2014-11" db="EMBL/GenBank/DDBJ databases">
        <authorList>
            <person name="Park G.-S."/>
            <person name="Hong S.-J."/>
            <person name="Jung B.K."/>
            <person name="Khan A.R."/>
            <person name="Kwak Y."/>
            <person name="Shin J.-H."/>
        </authorList>
    </citation>
    <scope>NUCLEOTIDE SEQUENCE [LARGE SCALE GENOMIC DNA]</scope>
    <source>
        <strain evidence="1 2">DSM 27622</strain>
    </source>
</reference>
<gene>
    <name evidence="1" type="ORF">OK18_00635</name>
</gene>
<accession>A0A0G3LY78</accession>